<dbReference type="GO" id="GO:0003677">
    <property type="term" value="F:DNA binding"/>
    <property type="evidence" value="ECO:0007669"/>
    <property type="project" value="UniProtKB-KW"/>
</dbReference>
<dbReference type="FunFam" id="3.30.730.10:FF:000001">
    <property type="entry name" value="Ethylene-responsive transcription factor 2"/>
    <property type="match status" value="2"/>
</dbReference>
<dbReference type="AlphaFoldDB" id="A0A834YSH6"/>
<dbReference type="InterPro" id="IPR036955">
    <property type="entry name" value="AP2/ERF_dom_sf"/>
</dbReference>
<feature type="region of interest" description="Disordered" evidence="8">
    <location>
        <begin position="648"/>
        <end position="671"/>
    </location>
</feature>
<dbReference type="GO" id="GO:0003700">
    <property type="term" value="F:DNA-binding transcription factor activity"/>
    <property type="evidence" value="ECO:0007669"/>
    <property type="project" value="InterPro"/>
</dbReference>
<dbReference type="Pfam" id="PF00847">
    <property type="entry name" value="AP2"/>
    <property type="match status" value="2"/>
</dbReference>
<keyword evidence="4" id="KW-0010">Activator</keyword>
<sequence>MYKGVRKRKWGKYVSEIRLPNSRERIWLGSYDTPEKAARAFDAALFCLRGRKAKFNFPANPPEIAGSGSLTRPEIQAAAARFANEEPPKQCLDRSPSELQTEYPSSSSVSDGVVPADSDTSLDWSFWDLLTTTESRDSVSNFGVLSGLDDFSGDFFPPLPTVDYGEEYGGEVFSQQSKEIVRVEEKGPVLLIQDQREEEKNNEVVHAPLNVEEKNKEVENEVSSAGTANMEDDNLIDKSIEEEEKIFQDNNSGAIRVQVEMGGCSRTDHDNRVENSKKGEEVVVEEVEDIEGEEEGVVCRNRFAMLSDGDMEFGIDAQKDYCSNPSIAPLGLGTSKRRVKQFVKDQKVSVLAISEPCQDVEKLKRCGLIDLRFEGRQFSWCNGHQGLARSWAKLDKVLINNEISVKYGEAKASLLNRNTSDHSPILLKLVSSMERYGPTPFMFQNMWTSHMDFLKMVEMSWNEHMVADSGLCKLVGKLKRLKQRLRVWNKETFGRVSGTRELEEMVEKYEALLQTEYSESVEEEFLVYKAELELWYKREATKLAQQVISVQMPNLDSIIQPVISEDSIRQLKEEPTKKKEGVDFSIKHSSREENKVADALARFYSVNPKYPSVLTVFLRHKSLLLPSANSQMSDVSLWMKSDVSTPCKTQQIAKPSTSRPPRIGKKDYDVNGDNRRYKGVRMRKWGKWVAEVRLPNSRDRIWLGSYETPEKAARAYDFAVFCIRGSSAKLNFPATPPEMPSAGDQLTPSQVQAAAARYAHEDPRTRMVDHEEAEAGTGRAMAETNGEEEKWKVMADSFFPEAADMFSSSLHGFQESYFERGVDGVEDTNLGGDLRLWTF</sequence>
<dbReference type="GO" id="GO:0005634">
    <property type="term" value="C:nucleus"/>
    <property type="evidence" value="ECO:0007669"/>
    <property type="project" value="UniProtKB-SubCell"/>
</dbReference>
<keyword evidence="3" id="KW-0238">DNA-binding</keyword>
<dbReference type="SUPFAM" id="SSF54171">
    <property type="entry name" value="DNA-binding domain"/>
    <property type="match status" value="2"/>
</dbReference>
<evidence type="ECO:0000256" key="8">
    <source>
        <dbReference type="SAM" id="MobiDB-lite"/>
    </source>
</evidence>
<evidence type="ECO:0000259" key="9">
    <source>
        <dbReference type="PROSITE" id="PS51032"/>
    </source>
</evidence>
<evidence type="ECO:0000313" key="11">
    <source>
        <dbReference type="Proteomes" id="UP000655225"/>
    </source>
</evidence>
<gene>
    <name evidence="10" type="ORF">HHK36_021903</name>
</gene>
<dbReference type="InterPro" id="IPR016177">
    <property type="entry name" value="DNA-bd_dom_sf"/>
</dbReference>
<dbReference type="SMART" id="SM00380">
    <property type="entry name" value="AP2"/>
    <property type="match status" value="2"/>
</dbReference>
<dbReference type="PANTHER" id="PTHR31985:SF273">
    <property type="entry name" value="ETHYLENE-RESPONSIVE TRANSCRIPTION FACTOR ERF017"/>
    <property type="match status" value="1"/>
</dbReference>
<keyword evidence="6" id="KW-0539">Nucleus</keyword>
<evidence type="ECO:0000256" key="5">
    <source>
        <dbReference type="ARBA" id="ARBA00023163"/>
    </source>
</evidence>
<feature type="compositionally biased region" description="Basic and acidic residues" evidence="8">
    <location>
        <begin position="83"/>
        <end position="96"/>
    </location>
</feature>
<dbReference type="EMBL" id="JABCRI010000015">
    <property type="protein sequence ID" value="KAF8393657.1"/>
    <property type="molecule type" value="Genomic_DNA"/>
</dbReference>
<name>A0A834YSH6_TETSI</name>
<dbReference type="PANTHER" id="PTHR31985">
    <property type="entry name" value="ETHYLENE-RESPONSIVE TRANSCRIPTION FACTOR ERF042-RELATED"/>
    <property type="match status" value="1"/>
</dbReference>
<accession>A0A834YSH6</accession>
<organism evidence="10 11">
    <name type="scientific">Tetracentron sinense</name>
    <name type="common">Spur-leaf</name>
    <dbReference type="NCBI Taxonomy" id="13715"/>
    <lineage>
        <taxon>Eukaryota</taxon>
        <taxon>Viridiplantae</taxon>
        <taxon>Streptophyta</taxon>
        <taxon>Embryophyta</taxon>
        <taxon>Tracheophyta</taxon>
        <taxon>Spermatophyta</taxon>
        <taxon>Magnoliopsida</taxon>
        <taxon>Trochodendrales</taxon>
        <taxon>Trochodendraceae</taxon>
        <taxon>Tetracentron</taxon>
    </lineage>
</organism>
<dbReference type="PRINTS" id="PR00367">
    <property type="entry name" value="ETHRSPELEMNT"/>
</dbReference>
<feature type="region of interest" description="Disordered" evidence="8">
    <location>
        <begin position="82"/>
        <end position="116"/>
    </location>
</feature>
<dbReference type="InterPro" id="IPR001471">
    <property type="entry name" value="AP2/ERF_dom"/>
</dbReference>
<evidence type="ECO:0000256" key="7">
    <source>
        <dbReference type="ARBA" id="ARBA00024343"/>
    </source>
</evidence>
<dbReference type="InterPro" id="IPR051032">
    <property type="entry name" value="AP2/ERF_TF_ERF_subfamily"/>
</dbReference>
<evidence type="ECO:0000256" key="4">
    <source>
        <dbReference type="ARBA" id="ARBA00023159"/>
    </source>
</evidence>
<dbReference type="CDD" id="cd00018">
    <property type="entry name" value="AP2"/>
    <property type="match status" value="2"/>
</dbReference>
<comment type="similarity">
    <text evidence="7">Belongs to the AP2/ERF transcription factor family. ERF subfamily.</text>
</comment>
<dbReference type="OrthoDB" id="1918918at2759"/>
<proteinExistence type="inferred from homology"/>
<evidence type="ECO:0000256" key="1">
    <source>
        <dbReference type="ARBA" id="ARBA00004123"/>
    </source>
</evidence>
<comment type="caution">
    <text evidence="10">The sequence shown here is derived from an EMBL/GenBank/DDBJ whole genome shotgun (WGS) entry which is preliminary data.</text>
</comment>
<evidence type="ECO:0000313" key="10">
    <source>
        <dbReference type="EMBL" id="KAF8393657.1"/>
    </source>
</evidence>
<keyword evidence="11" id="KW-1185">Reference proteome</keyword>
<feature type="domain" description="AP2/ERF" evidence="9">
    <location>
        <begin position="676"/>
        <end position="733"/>
    </location>
</feature>
<dbReference type="PROSITE" id="PS51032">
    <property type="entry name" value="AP2_ERF"/>
    <property type="match status" value="2"/>
</dbReference>
<reference evidence="10 11" key="1">
    <citation type="submission" date="2020-04" db="EMBL/GenBank/DDBJ databases">
        <title>Plant Genome Project.</title>
        <authorList>
            <person name="Zhang R.-G."/>
        </authorList>
    </citation>
    <scope>NUCLEOTIDE SEQUENCE [LARGE SCALE GENOMIC DNA]</scope>
    <source>
        <strain evidence="10">YNK0</strain>
        <tissue evidence="10">Leaf</tissue>
    </source>
</reference>
<dbReference type="Gene3D" id="3.30.730.10">
    <property type="entry name" value="AP2/ERF domain"/>
    <property type="match status" value="2"/>
</dbReference>
<evidence type="ECO:0000256" key="6">
    <source>
        <dbReference type="ARBA" id="ARBA00023242"/>
    </source>
</evidence>
<dbReference type="Proteomes" id="UP000655225">
    <property type="component" value="Unassembled WGS sequence"/>
</dbReference>
<keyword evidence="2" id="KW-0805">Transcription regulation</keyword>
<feature type="compositionally biased region" description="Polar residues" evidence="8">
    <location>
        <begin position="648"/>
        <end position="659"/>
    </location>
</feature>
<evidence type="ECO:0000256" key="3">
    <source>
        <dbReference type="ARBA" id="ARBA00023125"/>
    </source>
</evidence>
<feature type="compositionally biased region" description="Low complexity" evidence="8">
    <location>
        <begin position="105"/>
        <end position="116"/>
    </location>
</feature>
<protein>
    <recommendedName>
        <fullName evidence="9">AP2/ERF domain-containing protein</fullName>
    </recommendedName>
</protein>
<keyword evidence="5" id="KW-0804">Transcription</keyword>
<feature type="domain" description="AP2/ERF" evidence="9">
    <location>
        <begin position="1"/>
        <end position="58"/>
    </location>
</feature>
<comment type="subcellular location">
    <subcellularLocation>
        <location evidence="1">Nucleus</location>
    </subcellularLocation>
</comment>
<evidence type="ECO:0000256" key="2">
    <source>
        <dbReference type="ARBA" id="ARBA00023015"/>
    </source>
</evidence>